<evidence type="ECO:0000256" key="2">
    <source>
        <dbReference type="SAM" id="SignalP"/>
    </source>
</evidence>
<gene>
    <name evidence="3" type="ORF">CHIRRI_LOCUS3908</name>
</gene>
<feature type="chain" id="PRO_5040379198" evidence="2">
    <location>
        <begin position="19"/>
        <end position="79"/>
    </location>
</feature>
<evidence type="ECO:0000256" key="1">
    <source>
        <dbReference type="SAM" id="MobiDB-lite"/>
    </source>
</evidence>
<keyword evidence="4" id="KW-1185">Reference proteome</keyword>
<name>A0A9N9RQN9_9DIPT</name>
<feature type="compositionally biased region" description="Pro residues" evidence="1">
    <location>
        <begin position="68"/>
        <end position="79"/>
    </location>
</feature>
<dbReference type="EMBL" id="OU895877">
    <property type="protein sequence ID" value="CAG9800971.1"/>
    <property type="molecule type" value="Genomic_DNA"/>
</dbReference>
<evidence type="ECO:0000313" key="4">
    <source>
        <dbReference type="Proteomes" id="UP001153620"/>
    </source>
</evidence>
<feature type="signal peptide" evidence="2">
    <location>
        <begin position="1"/>
        <end position="18"/>
    </location>
</feature>
<sequence>MKILVSLLIIAVIAINESQQCLGPRNMCAGAHHHRLPMEDYPQMDQNQAQRRFPENPNAGYNHGQRMRPPPPRDVPLPY</sequence>
<reference evidence="3" key="1">
    <citation type="submission" date="2022-01" db="EMBL/GenBank/DDBJ databases">
        <authorList>
            <person name="King R."/>
        </authorList>
    </citation>
    <scope>NUCLEOTIDE SEQUENCE</scope>
</reference>
<dbReference type="Proteomes" id="UP001153620">
    <property type="component" value="Chromosome 1"/>
</dbReference>
<dbReference type="AlphaFoldDB" id="A0A9N9RQN9"/>
<keyword evidence="2" id="KW-0732">Signal</keyword>
<accession>A0A9N9RQN9</accession>
<organism evidence="3 4">
    <name type="scientific">Chironomus riparius</name>
    <dbReference type="NCBI Taxonomy" id="315576"/>
    <lineage>
        <taxon>Eukaryota</taxon>
        <taxon>Metazoa</taxon>
        <taxon>Ecdysozoa</taxon>
        <taxon>Arthropoda</taxon>
        <taxon>Hexapoda</taxon>
        <taxon>Insecta</taxon>
        <taxon>Pterygota</taxon>
        <taxon>Neoptera</taxon>
        <taxon>Endopterygota</taxon>
        <taxon>Diptera</taxon>
        <taxon>Nematocera</taxon>
        <taxon>Chironomoidea</taxon>
        <taxon>Chironomidae</taxon>
        <taxon>Chironominae</taxon>
        <taxon>Chironomus</taxon>
    </lineage>
</organism>
<evidence type="ECO:0000313" key="3">
    <source>
        <dbReference type="EMBL" id="CAG9800971.1"/>
    </source>
</evidence>
<proteinExistence type="predicted"/>
<feature type="region of interest" description="Disordered" evidence="1">
    <location>
        <begin position="38"/>
        <end position="79"/>
    </location>
</feature>
<reference evidence="3" key="2">
    <citation type="submission" date="2022-10" db="EMBL/GenBank/DDBJ databases">
        <authorList>
            <consortium name="ENA_rothamsted_submissions"/>
            <consortium name="culmorum"/>
            <person name="King R."/>
        </authorList>
    </citation>
    <scope>NUCLEOTIDE SEQUENCE</scope>
</reference>
<protein>
    <submittedName>
        <fullName evidence="3">Uncharacterized protein</fullName>
    </submittedName>
</protein>